<proteinExistence type="predicted"/>
<organism evidence="1 2">
    <name type="scientific">Lindgomyces ingoldianus</name>
    <dbReference type="NCBI Taxonomy" id="673940"/>
    <lineage>
        <taxon>Eukaryota</taxon>
        <taxon>Fungi</taxon>
        <taxon>Dikarya</taxon>
        <taxon>Ascomycota</taxon>
        <taxon>Pezizomycotina</taxon>
        <taxon>Dothideomycetes</taxon>
        <taxon>Pleosporomycetidae</taxon>
        <taxon>Pleosporales</taxon>
        <taxon>Lindgomycetaceae</taxon>
        <taxon>Lindgomyces</taxon>
    </lineage>
</organism>
<comment type="caution">
    <text evidence="1">The sequence shown here is derived from an EMBL/GenBank/DDBJ whole genome shotgun (WGS) entry which is preliminary data.</text>
</comment>
<dbReference type="EMBL" id="MU003534">
    <property type="protein sequence ID" value="KAF2464788.1"/>
    <property type="molecule type" value="Genomic_DNA"/>
</dbReference>
<protein>
    <submittedName>
        <fullName evidence="1">Uncharacterized protein</fullName>
    </submittedName>
</protein>
<name>A0ACB6QCU1_9PLEO</name>
<dbReference type="Proteomes" id="UP000799755">
    <property type="component" value="Unassembled WGS sequence"/>
</dbReference>
<gene>
    <name evidence="1" type="ORF">BDR25DRAFT_271479</name>
</gene>
<evidence type="ECO:0000313" key="2">
    <source>
        <dbReference type="Proteomes" id="UP000799755"/>
    </source>
</evidence>
<reference evidence="1" key="1">
    <citation type="journal article" date="2020" name="Stud. Mycol.">
        <title>101 Dothideomycetes genomes: a test case for predicting lifestyles and emergence of pathogens.</title>
        <authorList>
            <person name="Haridas S."/>
            <person name="Albert R."/>
            <person name="Binder M."/>
            <person name="Bloem J."/>
            <person name="Labutti K."/>
            <person name="Salamov A."/>
            <person name="Andreopoulos B."/>
            <person name="Baker S."/>
            <person name="Barry K."/>
            <person name="Bills G."/>
            <person name="Bluhm B."/>
            <person name="Cannon C."/>
            <person name="Castanera R."/>
            <person name="Culley D."/>
            <person name="Daum C."/>
            <person name="Ezra D."/>
            <person name="Gonzalez J."/>
            <person name="Henrissat B."/>
            <person name="Kuo A."/>
            <person name="Liang C."/>
            <person name="Lipzen A."/>
            <person name="Lutzoni F."/>
            <person name="Magnuson J."/>
            <person name="Mondo S."/>
            <person name="Nolan M."/>
            <person name="Ohm R."/>
            <person name="Pangilinan J."/>
            <person name="Park H.-J."/>
            <person name="Ramirez L."/>
            <person name="Alfaro M."/>
            <person name="Sun H."/>
            <person name="Tritt A."/>
            <person name="Yoshinaga Y."/>
            <person name="Zwiers L.-H."/>
            <person name="Turgeon B."/>
            <person name="Goodwin S."/>
            <person name="Spatafora J."/>
            <person name="Crous P."/>
            <person name="Grigoriev I."/>
        </authorList>
    </citation>
    <scope>NUCLEOTIDE SEQUENCE</scope>
    <source>
        <strain evidence="1">ATCC 200398</strain>
    </source>
</reference>
<sequence length="407" mass="45941">MPPDRNRASNPQGRQKSCLECAKSKRRCDLRHPACLRCTKQNLTCSYPPQPSAGDASTWQSDSTPPECDAADNVFHFDMQTFSNSQPVGLMDFDVAPGEASSLDALNNLFNTEEDRESYFPLARSNYAQGKSFSASHISDFAYSRVKYCIEELKRAPITMVSENRTPWSHPLLYEDYMPRCLQDAHAACALYIARNDTNDLFVARHVTDRVKELLDSPTPAVPIEVLARAHSLILYQVIHIFSADIRYHGRADATFPHLEEAGRSLHLIVHQESDFSDPIPLYPSATARSAWRDFIFRESKRRTLLILFHFIAMCNLLRGSQASCSHEDALGSRVSFSAHLWKAASAFDFAIAWNQKKHHLVRDLDLSELLDTAHPDDIDTFGRMLMTGLMGIDDVKGWFHTRGGAF</sequence>
<accession>A0ACB6QCU1</accession>
<keyword evidence="2" id="KW-1185">Reference proteome</keyword>
<evidence type="ECO:0000313" key="1">
    <source>
        <dbReference type="EMBL" id="KAF2464788.1"/>
    </source>
</evidence>